<evidence type="ECO:0000313" key="7">
    <source>
        <dbReference type="EMBL" id="MBU3829055.1"/>
    </source>
</evidence>
<name>A0A9E2NUF0_9LACO</name>
<keyword evidence="3" id="KW-0238">DNA-binding</keyword>
<feature type="domain" description="CggR N-terminal DNA binding" evidence="6">
    <location>
        <begin position="18"/>
        <end position="87"/>
    </location>
</feature>
<evidence type="ECO:0000256" key="1">
    <source>
        <dbReference type="ARBA" id="ARBA00010466"/>
    </source>
</evidence>
<dbReference type="InterPro" id="IPR007324">
    <property type="entry name" value="Sugar-bd_dom_put"/>
</dbReference>
<dbReference type="PANTHER" id="PTHR34294:SF5">
    <property type="entry name" value="CENTRAL GLYCOLYTIC GENES REGULATOR"/>
    <property type="match status" value="1"/>
</dbReference>
<dbReference type="InterPro" id="IPR036390">
    <property type="entry name" value="WH_DNA-bd_sf"/>
</dbReference>
<dbReference type="PANTHER" id="PTHR34294">
    <property type="entry name" value="TRANSCRIPTIONAL REGULATOR-RELATED"/>
    <property type="match status" value="1"/>
</dbReference>
<dbReference type="GO" id="GO:0030246">
    <property type="term" value="F:carbohydrate binding"/>
    <property type="evidence" value="ECO:0007669"/>
    <property type="project" value="InterPro"/>
</dbReference>
<dbReference type="EMBL" id="JAHLFT010000103">
    <property type="protein sequence ID" value="MBU3829055.1"/>
    <property type="molecule type" value="Genomic_DNA"/>
</dbReference>
<evidence type="ECO:0000259" key="6">
    <source>
        <dbReference type="Pfam" id="PF21715"/>
    </source>
</evidence>
<dbReference type="SUPFAM" id="SSF100950">
    <property type="entry name" value="NagB/RpiA/CoA transferase-like"/>
    <property type="match status" value="1"/>
</dbReference>
<sequence length="349" mass="38623">MDSDFSLLEELVPDLLKVLRQRYLVLEQISLNAPIGRRNVAQHLGLSERNVRTETEYLKKVGLIEIKNFGMFLTEKGKKTLKDAAPMIDRLFNAGETEVKLARKLGIDRTIIVPGDADLQDRVYQEMGEALSSALNLLLPLGHSIVTILGGLALAKSAKYLSGNLANNRELEFVPGRGALGENVMTQSNTIVQEMAAQTNGTYKTLYLPEQVSDVAYNSLIREPSIADVLQDISQSDAVIHGIGLAQEMAKRRGYDSIKLSDLREKRAVTECFGCFFDDKGKIVDRITQVGLQFENLKKIPHIFAFACGNQKAEAIKAYMPNAPRQTWLITDEGASKAILKGKATSRLK</sequence>
<dbReference type="Pfam" id="PF04198">
    <property type="entry name" value="Sugar-bind"/>
    <property type="match status" value="1"/>
</dbReference>
<evidence type="ECO:0000256" key="2">
    <source>
        <dbReference type="ARBA" id="ARBA00023015"/>
    </source>
</evidence>
<evidence type="ECO:0000313" key="8">
    <source>
        <dbReference type="Proteomes" id="UP000823844"/>
    </source>
</evidence>
<dbReference type="GO" id="GO:0003677">
    <property type="term" value="F:DNA binding"/>
    <property type="evidence" value="ECO:0007669"/>
    <property type="project" value="UniProtKB-KW"/>
</dbReference>
<evidence type="ECO:0000256" key="4">
    <source>
        <dbReference type="ARBA" id="ARBA00023163"/>
    </source>
</evidence>
<dbReference type="Gene3D" id="1.10.10.10">
    <property type="entry name" value="Winged helix-like DNA-binding domain superfamily/Winged helix DNA-binding domain"/>
    <property type="match status" value="1"/>
</dbReference>
<gene>
    <name evidence="7" type="ORF">H9806_08075</name>
</gene>
<feature type="domain" description="Sugar-binding" evidence="5">
    <location>
        <begin position="91"/>
        <end position="341"/>
    </location>
</feature>
<dbReference type="Gene3D" id="3.40.50.1360">
    <property type="match status" value="1"/>
</dbReference>
<proteinExistence type="inferred from homology"/>
<dbReference type="InterPro" id="IPR051054">
    <property type="entry name" value="SorC_transcr_regulators"/>
</dbReference>
<accession>A0A9E2NUF0</accession>
<dbReference type="InterPro" id="IPR048715">
    <property type="entry name" value="CggR_N"/>
</dbReference>
<dbReference type="SUPFAM" id="SSF46785">
    <property type="entry name" value="Winged helix' DNA-binding domain"/>
    <property type="match status" value="1"/>
</dbReference>
<evidence type="ECO:0000256" key="3">
    <source>
        <dbReference type="ARBA" id="ARBA00023125"/>
    </source>
</evidence>
<comment type="similarity">
    <text evidence="1">Belongs to the SorC transcriptional regulatory family.</text>
</comment>
<comment type="caution">
    <text evidence="7">The sequence shown here is derived from an EMBL/GenBank/DDBJ whole genome shotgun (WGS) entry which is preliminary data.</text>
</comment>
<dbReference type="InterPro" id="IPR037171">
    <property type="entry name" value="NagB/RpiA_transferase-like"/>
</dbReference>
<dbReference type="Proteomes" id="UP000823844">
    <property type="component" value="Unassembled WGS sequence"/>
</dbReference>
<protein>
    <recommendedName>
        <fullName evidence="9">Sugar-binding domain-containing protein</fullName>
    </recommendedName>
</protein>
<dbReference type="InterPro" id="IPR036388">
    <property type="entry name" value="WH-like_DNA-bd_sf"/>
</dbReference>
<keyword evidence="4" id="KW-0804">Transcription</keyword>
<evidence type="ECO:0000259" key="5">
    <source>
        <dbReference type="Pfam" id="PF04198"/>
    </source>
</evidence>
<evidence type="ECO:0008006" key="9">
    <source>
        <dbReference type="Google" id="ProtNLM"/>
    </source>
</evidence>
<organism evidence="7 8">
    <name type="scientific">Candidatus Lactobacillus pullistercoris</name>
    <dbReference type="NCBI Taxonomy" id="2838636"/>
    <lineage>
        <taxon>Bacteria</taxon>
        <taxon>Bacillati</taxon>
        <taxon>Bacillota</taxon>
        <taxon>Bacilli</taxon>
        <taxon>Lactobacillales</taxon>
        <taxon>Lactobacillaceae</taxon>
        <taxon>Lactobacillus</taxon>
    </lineage>
</organism>
<dbReference type="Pfam" id="PF21715">
    <property type="entry name" value="CggR_N"/>
    <property type="match status" value="1"/>
</dbReference>
<dbReference type="AlphaFoldDB" id="A0A9E2NUF0"/>
<reference evidence="7" key="2">
    <citation type="submission" date="2021-04" db="EMBL/GenBank/DDBJ databases">
        <authorList>
            <person name="Gilroy R."/>
        </authorList>
    </citation>
    <scope>NUCLEOTIDE SEQUENCE</scope>
    <source>
        <strain evidence="7">F6-686</strain>
    </source>
</reference>
<reference evidence="7" key="1">
    <citation type="journal article" date="2021" name="PeerJ">
        <title>Extensive microbial diversity within the chicken gut microbiome revealed by metagenomics and culture.</title>
        <authorList>
            <person name="Gilroy R."/>
            <person name="Ravi A."/>
            <person name="Getino M."/>
            <person name="Pursley I."/>
            <person name="Horton D.L."/>
            <person name="Alikhan N.F."/>
            <person name="Baker D."/>
            <person name="Gharbi K."/>
            <person name="Hall N."/>
            <person name="Watson M."/>
            <person name="Adriaenssens E.M."/>
            <person name="Foster-Nyarko E."/>
            <person name="Jarju S."/>
            <person name="Secka A."/>
            <person name="Antonio M."/>
            <person name="Oren A."/>
            <person name="Chaudhuri R.R."/>
            <person name="La Ragione R."/>
            <person name="Hildebrand F."/>
            <person name="Pallen M.J."/>
        </authorList>
    </citation>
    <scope>NUCLEOTIDE SEQUENCE</scope>
    <source>
        <strain evidence="7">F6-686</strain>
    </source>
</reference>
<keyword evidence="2" id="KW-0805">Transcription regulation</keyword>